<dbReference type="OrthoDB" id="3034763at2"/>
<reference evidence="4 5" key="2">
    <citation type="journal article" date="2019" name="Nat. Med.">
        <title>A library of human gut bacterial isolates paired with longitudinal multiomics data enables mechanistic microbiome research.</title>
        <authorList>
            <person name="Poyet M."/>
            <person name="Groussin M."/>
            <person name="Gibbons S.M."/>
            <person name="Avila-Pacheco J."/>
            <person name="Jiang X."/>
            <person name="Kearney S.M."/>
            <person name="Perrotta A.R."/>
            <person name="Berdy B."/>
            <person name="Zhao S."/>
            <person name="Lieberman T.D."/>
            <person name="Swanson P.K."/>
            <person name="Smith M."/>
            <person name="Roesemann S."/>
            <person name="Alexander J.E."/>
            <person name="Rich S.A."/>
            <person name="Livny J."/>
            <person name="Vlamakis H."/>
            <person name="Clish C."/>
            <person name="Bullock K."/>
            <person name="Deik A."/>
            <person name="Scott J."/>
            <person name="Pierce K.A."/>
            <person name="Xavier R.J."/>
            <person name="Alm E.J."/>
        </authorList>
    </citation>
    <scope>NUCLEOTIDE SEQUENCE [LARGE SCALE GENOMIC DNA]</scope>
    <source>
        <strain evidence="2 5">BIOML-A13</strain>
        <strain evidence="3 4">BIOML-A3</strain>
    </source>
</reference>
<dbReference type="EMBL" id="WNBW01000002">
    <property type="protein sequence ID" value="MTU03576.1"/>
    <property type="molecule type" value="Genomic_DNA"/>
</dbReference>
<name>A0A3G9H2E7_9FIRM</name>
<dbReference type="RefSeq" id="WP_021718054.1">
    <property type="nucleotide sequence ID" value="NZ_AP019004.1"/>
</dbReference>
<dbReference type="GeneID" id="49405720"/>
<accession>A0A3G9H2E7</accession>
<protein>
    <submittedName>
        <fullName evidence="1">Uncharacterized protein</fullName>
    </submittedName>
</protein>
<proteinExistence type="predicted"/>
<dbReference type="EMBL" id="CBDS010000073">
    <property type="protein sequence ID" value="CDB46097.1"/>
    <property type="molecule type" value="Genomic_DNA"/>
</dbReference>
<reference evidence="1" key="1">
    <citation type="submission" date="2012-11" db="EMBL/GenBank/DDBJ databases">
        <title>Dependencies among metagenomic species, viruses, plasmids and units of genetic variation.</title>
        <authorList>
            <person name="Nielsen H.B."/>
            <person name="Almeida M."/>
            <person name="Juncker A.S."/>
            <person name="Rasmussen S."/>
            <person name="Li J."/>
            <person name="Sunagawa S."/>
            <person name="Plichta D."/>
            <person name="Gautier L."/>
            <person name="Le Chatelier E."/>
            <person name="Peletier E."/>
            <person name="Bonde I."/>
            <person name="Nielsen T."/>
            <person name="Manichanh C."/>
            <person name="Arumugam M."/>
            <person name="Batto J."/>
            <person name="Santos M.B.Q.D."/>
            <person name="Blom N."/>
            <person name="Borruel N."/>
            <person name="Burgdorf K.S."/>
            <person name="Boumezbeur F."/>
            <person name="Casellas F."/>
            <person name="Dore J."/>
            <person name="Guarner F."/>
            <person name="Hansen T."/>
            <person name="Hildebrand F."/>
            <person name="Kaas R.S."/>
            <person name="Kennedy S."/>
            <person name="Kristiansen K."/>
            <person name="Kultima J.R."/>
            <person name="Leonard P."/>
            <person name="Levenez F."/>
            <person name="Lund O."/>
            <person name="Moumen B."/>
            <person name="Le Paslier D."/>
            <person name="Pons N."/>
            <person name="Pedersen O."/>
            <person name="Prifti E."/>
            <person name="Qin J."/>
            <person name="Raes J."/>
            <person name="Tap J."/>
            <person name="Tims S."/>
            <person name="Ussery D.W."/>
            <person name="Yamada T."/>
            <person name="MetaHit consortium"/>
            <person name="Renault P."/>
            <person name="Sicheritz-Ponten T."/>
            <person name="Bork P."/>
            <person name="Wang J."/>
            <person name="Brunak S."/>
            <person name="Ehrlich S.D."/>
        </authorList>
    </citation>
    <scope>NUCLEOTIDE SEQUENCE [LARGE SCALE GENOMIC DNA]</scope>
</reference>
<evidence type="ECO:0000313" key="4">
    <source>
        <dbReference type="Proteomes" id="UP000443070"/>
    </source>
</evidence>
<dbReference type="AlphaFoldDB" id="A0A3G9H2E7"/>
<evidence type="ECO:0000313" key="3">
    <source>
        <dbReference type="EMBL" id="MTU03576.1"/>
    </source>
</evidence>
<keyword evidence="4" id="KW-1185">Reference proteome</keyword>
<evidence type="ECO:0000313" key="5">
    <source>
        <dbReference type="Proteomes" id="UP000484547"/>
    </source>
</evidence>
<comment type="caution">
    <text evidence="1">The sequence shown here is derived from an EMBL/GenBank/DDBJ whole genome shotgun (WGS) entry which is preliminary data.</text>
</comment>
<dbReference type="Proteomes" id="UP000484547">
    <property type="component" value="Unassembled WGS sequence"/>
</dbReference>
<dbReference type="EMBL" id="WNBM01000002">
    <property type="protein sequence ID" value="MTT75514.1"/>
    <property type="molecule type" value="Genomic_DNA"/>
</dbReference>
<dbReference type="Proteomes" id="UP000443070">
    <property type="component" value="Unassembled WGS sequence"/>
</dbReference>
<evidence type="ECO:0000313" key="1">
    <source>
        <dbReference type="EMBL" id="CDB46097.1"/>
    </source>
</evidence>
<organism evidence="1">
    <name type="scientific">Phascolarctobacterium faecium</name>
    <dbReference type="NCBI Taxonomy" id="33025"/>
    <lineage>
        <taxon>Bacteria</taxon>
        <taxon>Bacillati</taxon>
        <taxon>Bacillota</taxon>
        <taxon>Negativicutes</taxon>
        <taxon>Acidaminococcales</taxon>
        <taxon>Acidaminococcaceae</taxon>
        <taxon>Phascolarctobacterium</taxon>
    </lineage>
</organism>
<sequence length="101" mass="11607">MSKFAVTLNYHGNYGYVEYDSENKKAEIVLGVAEAKAKVEKFLNEKLTLDVQEGDTVRQFVTKTLDPLENLDNFKICLTRLWFNTDVLVEWSMPPGMTENL</sequence>
<gene>
    <name evidence="1" type="ORF">BN533_01154</name>
    <name evidence="2" type="ORF">GMD11_04400</name>
    <name evidence="3" type="ORF">GMD18_04045</name>
</gene>
<evidence type="ECO:0000313" key="2">
    <source>
        <dbReference type="EMBL" id="MTT75514.1"/>
    </source>
</evidence>
<accession>R6J708</accession>